<dbReference type="RefSeq" id="WP_082168985.1">
    <property type="nucleotide sequence ID" value="NZ_JYNL01000051.1"/>
</dbReference>
<dbReference type="InterPro" id="IPR021417">
    <property type="entry name" value="DUF3060"/>
</dbReference>
<organism evidence="2 3">
    <name type="scientific">Mycolicibacterium chlorophenolicum</name>
    <dbReference type="NCBI Taxonomy" id="37916"/>
    <lineage>
        <taxon>Bacteria</taxon>
        <taxon>Bacillati</taxon>
        <taxon>Actinomycetota</taxon>
        <taxon>Actinomycetes</taxon>
        <taxon>Mycobacteriales</taxon>
        <taxon>Mycobacteriaceae</taxon>
        <taxon>Mycolicibacterium</taxon>
    </lineage>
</organism>
<evidence type="ECO:0000256" key="1">
    <source>
        <dbReference type="SAM" id="SignalP"/>
    </source>
</evidence>
<feature type="signal peptide" evidence="1">
    <location>
        <begin position="1"/>
        <end position="24"/>
    </location>
</feature>
<proteinExistence type="predicted"/>
<keyword evidence="3" id="KW-1185">Reference proteome</keyword>
<evidence type="ECO:0000313" key="2">
    <source>
        <dbReference type="EMBL" id="KMO71725.1"/>
    </source>
</evidence>
<evidence type="ECO:0000313" key="3">
    <source>
        <dbReference type="Proteomes" id="UP000036513"/>
    </source>
</evidence>
<dbReference type="PROSITE" id="PS51257">
    <property type="entry name" value="PROKAR_LIPOPROTEIN"/>
    <property type="match status" value="1"/>
</dbReference>
<sequence length="137" mass="13669" precursor="true">MYPPRVLAGVGVAALSAATFGLSACGSTSSDSDRPTATAGSSGAQIEIGNTINYGSFGTTADIDCADGKSLNVGGSNNTLTVTGTCANVNIGGADNKITFDRVDAELSVVGLNNTVTYRDGDPKVNDTGSNNTINKG</sequence>
<dbReference type="PATRIC" id="fig|37916.4.peg.4292"/>
<dbReference type="Pfam" id="PF11259">
    <property type="entry name" value="DUF3060"/>
    <property type="match status" value="1"/>
</dbReference>
<feature type="chain" id="PRO_5038879722" description="DUF3060 domain-containing protein" evidence="1">
    <location>
        <begin position="25"/>
        <end position="137"/>
    </location>
</feature>
<protein>
    <recommendedName>
        <fullName evidence="4">DUF3060 domain-containing protein</fullName>
    </recommendedName>
</protein>
<dbReference type="AlphaFoldDB" id="A0A0J6VL36"/>
<dbReference type="EMBL" id="JYNL01000051">
    <property type="protein sequence ID" value="KMO71725.1"/>
    <property type="molecule type" value="Genomic_DNA"/>
</dbReference>
<dbReference type="STRING" id="37916.MCHLDSM_04314"/>
<gene>
    <name evidence="2" type="ORF">MCHLDSM_04314</name>
</gene>
<evidence type="ECO:0008006" key="4">
    <source>
        <dbReference type="Google" id="ProtNLM"/>
    </source>
</evidence>
<keyword evidence="1" id="KW-0732">Signal</keyword>
<dbReference type="Proteomes" id="UP000036513">
    <property type="component" value="Unassembled WGS sequence"/>
</dbReference>
<comment type="caution">
    <text evidence="2">The sequence shown here is derived from an EMBL/GenBank/DDBJ whole genome shotgun (WGS) entry which is preliminary data.</text>
</comment>
<reference evidence="2 3" key="1">
    <citation type="journal article" date="2015" name="Genome Biol. Evol.">
        <title>Characterization of Three Mycobacterium spp. with Potential Use in Bioremediation by Genome Sequencing and Comparative Genomics.</title>
        <authorList>
            <person name="Das S."/>
            <person name="Pettersson B.M."/>
            <person name="Behra P.R."/>
            <person name="Ramesh M."/>
            <person name="Dasgupta S."/>
            <person name="Bhattacharya A."/>
            <person name="Kirsebom L.A."/>
        </authorList>
    </citation>
    <scope>NUCLEOTIDE SEQUENCE [LARGE SCALE GENOMIC DNA]</scope>
    <source>
        <strain evidence="2 3">DSM 43826</strain>
    </source>
</reference>
<name>A0A0J6VL36_9MYCO</name>
<accession>A0A0J6VL36</accession>